<keyword evidence="3" id="KW-1185">Reference proteome</keyword>
<dbReference type="Proteomes" id="UP001317532">
    <property type="component" value="Chromosome"/>
</dbReference>
<dbReference type="KEGG" id="vab:WPS_09080"/>
<dbReference type="InterPro" id="IPR011335">
    <property type="entry name" value="Restrct_endonuc-II-like"/>
</dbReference>
<name>A0AAN1XWL6_UNVUL</name>
<organism evidence="2 3">
    <name type="scientific">Vulcanimicrobium alpinum</name>
    <dbReference type="NCBI Taxonomy" id="3016050"/>
    <lineage>
        <taxon>Bacteria</taxon>
        <taxon>Bacillati</taxon>
        <taxon>Vulcanimicrobiota</taxon>
        <taxon>Vulcanimicrobiia</taxon>
        <taxon>Vulcanimicrobiales</taxon>
        <taxon>Vulcanimicrobiaceae</taxon>
        <taxon>Vulcanimicrobium</taxon>
    </lineage>
</organism>
<gene>
    <name evidence="2" type="ORF">WPS_09080</name>
</gene>
<dbReference type="Gene3D" id="3.90.1570.10">
    <property type="entry name" value="tt1808, chain A"/>
    <property type="match status" value="1"/>
</dbReference>
<dbReference type="InterPro" id="IPR012296">
    <property type="entry name" value="Nuclease_put_TT1808"/>
</dbReference>
<dbReference type="CDD" id="cd06260">
    <property type="entry name" value="DUF820-like"/>
    <property type="match status" value="1"/>
</dbReference>
<proteinExistence type="predicted"/>
<evidence type="ECO:0000313" key="3">
    <source>
        <dbReference type="Proteomes" id="UP001317532"/>
    </source>
</evidence>
<dbReference type="SUPFAM" id="SSF52980">
    <property type="entry name" value="Restriction endonuclease-like"/>
    <property type="match status" value="1"/>
</dbReference>
<dbReference type="PANTHER" id="PTHR35400">
    <property type="entry name" value="SLR1083 PROTEIN"/>
    <property type="match status" value="1"/>
</dbReference>
<protein>
    <recommendedName>
        <fullName evidence="1">Putative restriction endonuclease domain-containing protein</fullName>
    </recommendedName>
</protein>
<dbReference type="PANTHER" id="PTHR35400:SF3">
    <property type="entry name" value="SLL1072 PROTEIN"/>
    <property type="match status" value="1"/>
</dbReference>
<evidence type="ECO:0000313" key="2">
    <source>
        <dbReference type="EMBL" id="BDE05632.1"/>
    </source>
</evidence>
<dbReference type="AlphaFoldDB" id="A0AAN1XWL6"/>
<feature type="domain" description="Putative restriction endonuclease" evidence="1">
    <location>
        <begin position="10"/>
        <end position="116"/>
    </location>
</feature>
<dbReference type="EMBL" id="AP025523">
    <property type="protein sequence ID" value="BDE05632.1"/>
    <property type="molecule type" value="Genomic_DNA"/>
</dbReference>
<evidence type="ECO:0000259" key="1">
    <source>
        <dbReference type="Pfam" id="PF05685"/>
    </source>
</evidence>
<sequence>MTITAQNSARLSALSIPQPDIVIARGPDERYAHAHLEAADIIAVVKVSFATRSYDRGEKLRAYADAGIPKYWIVDVTRGTVTVCTQPRDGAYASVCTVSRTERVALAAFPDAVIAVASIVPRHG</sequence>
<reference evidence="2 3" key="1">
    <citation type="journal article" date="2022" name="ISME Commun">
        <title>Vulcanimicrobium alpinus gen. nov. sp. nov., the first cultivated representative of the candidate phylum 'Eremiobacterota', is a metabolically versatile aerobic anoxygenic phototroph.</title>
        <authorList>
            <person name="Yabe S."/>
            <person name="Muto K."/>
            <person name="Abe K."/>
            <person name="Yokota A."/>
            <person name="Staudigel H."/>
            <person name="Tebo B.M."/>
        </authorList>
    </citation>
    <scope>NUCLEOTIDE SEQUENCE [LARGE SCALE GENOMIC DNA]</scope>
    <source>
        <strain evidence="2 3">WC8-2</strain>
    </source>
</reference>
<accession>A0AAN1XWL6</accession>
<dbReference type="Pfam" id="PF05685">
    <property type="entry name" value="Uma2"/>
    <property type="match status" value="1"/>
</dbReference>
<dbReference type="InterPro" id="IPR008538">
    <property type="entry name" value="Uma2"/>
</dbReference>